<keyword evidence="2" id="KW-1133">Transmembrane helix</keyword>
<evidence type="ECO:0000256" key="1">
    <source>
        <dbReference type="SAM" id="MobiDB-lite"/>
    </source>
</evidence>
<feature type="transmembrane region" description="Helical" evidence="2">
    <location>
        <begin position="112"/>
        <end position="129"/>
    </location>
</feature>
<dbReference type="Proteomes" id="UP000281915">
    <property type="component" value="Unassembled WGS sequence"/>
</dbReference>
<organism evidence="3 4">
    <name type="scientific">Brevibacillus panacihumi</name>
    <dbReference type="NCBI Taxonomy" id="497735"/>
    <lineage>
        <taxon>Bacteria</taxon>
        <taxon>Bacillati</taxon>
        <taxon>Bacillota</taxon>
        <taxon>Bacilli</taxon>
        <taxon>Bacillales</taxon>
        <taxon>Paenibacillaceae</taxon>
        <taxon>Brevibacillus</taxon>
    </lineage>
</organism>
<evidence type="ECO:0000256" key="2">
    <source>
        <dbReference type="SAM" id="Phobius"/>
    </source>
</evidence>
<comment type="caution">
    <text evidence="3">The sequence shown here is derived from an EMBL/GenBank/DDBJ whole genome shotgun (WGS) entry which is preliminary data.</text>
</comment>
<sequence>MISEEEVVRDLKKKIKTLWFSLIFFSVLTIVGFISENLLLIICGLLFVVGGIFALFKFREMSDGVVAEYQPGKGFGFYRKSRKAKLKHYTYAQIFIVGLICLSIVLKTGIGQALTFGIAGILYIQFFLIRRVSLHTTIDDATLFELEELGIISSSDIVKALYKDFVSWNEAVEGNKIIVAKQDSLLCIVMQNKEEALRYECPLRDIQKLGIMGNGNKGDGFLITIVTRDDRTLRILLDGNSNQDSPEEFFKHFLQALDDALLSSVVNSLKNEANPLKRDRRMDIDWQASRNETKNTPHIHIRHLDLQSSSSPSSETSNQDSKPERYIDL</sequence>
<evidence type="ECO:0000313" key="3">
    <source>
        <dbReference type="EMBL" id="RNB75099.1"/>
    </source>
</evidence>
<feature type="transmembrane region" description="Helical" evidence="2">
    <location>
        <begin position="39"/>
        <end position="56"/>
    </location>
</feature>
<feature type="transmembrane region" description="Helical" evidence="2">
    <location>
        <begin position="17"/>
        <end position="33"/>
    </location>
</feature>
<proteinExistence type="predicted"/>
<feature type="transmembrane region" description="Helical" evidence="2">
    <location>
        <begin position="89"/>
        <end position="106"/>
    </location>
</feature>
<gene>
    <name evidence="3" type="ORF">EDM58_19260</name>
</gene>
<dbReference type="AlphaFoldDB" id="A0A3M8CHH2"/>
<keyword evidence="2" id="KW-0472">Membrane</keyword>
<reference evidence="3 4" key="1">
    <citation type="submission" date="2018-10" db="EMBL/GenBank/DDBJ databases">
        <title>Phylogenomics of Brevibacillus.</title>
        <authorList>
            <person name="Dunlap C."/>
        </authorList>
    </citation>
    <scope>NUCLEOTIDE SEQUENCE [LARGE SCALE GENOMIC DNA]</scope>
    <source>
        <strain evidence="3 4">JCM 15085</strain>
    </source>
</reference>
<feature type="region of interest" description="Disordered" evidence="1">
    <location>
        <begin position="303"/>
        <end position="329"/>
    </location>
</feature>
<protein>
    <submittedName>
        <fullName evidence="3">Uncharacterized protein</fullName>
    </submittedName>
</protein>
<evidence type="ECO:0000313" key="4">
    <source>
        <dbReference type="Proteomes" id="UP000281915"/>
    </source>
</evidence>
<name>A0A3M8CHH2_9BACL</name>
<dbReference type="RefSeq" id="WP_122914760.1">
    <property type="nucleotide sequence ID" value="NZ_RHHT01000046.1"/>
</dbReference>
<keyword evidence="2" id="KW-0812">Transmembrane</keyword>
<accession>A0A3M8CHH2</accession>
<feature type="compositionally biased region" description="Low complexity" evidence="1">
    <location>
        <begin position="308"/>
        <end position="320"/>
    </location>
</feature>
<dbReference type="EMBL" id="RHHT01000046">
    <property type="protein sequence ID" value="RNB75099.1"/>
    <property type="molecule type" value="Genomic_DNA"/>
</dbReference>